<feature type="compositionally biased region" description="Low complexity" evidence="1">
    <location>
        <begin position="406"/>
        <end position="416"/>
    </location>
</feature>
<dbReference type="HOGENOM" id="CLU_284402_0_0_1"/>
<accession>Q6BI43</accession>
<gene>
    <name evidence="4" type="ordered locus">DEHA2G13574g</name>
</gene>
<feature type="region of interest" description="Disordered" evidence="1">
    <location>
        <begin position="203"/>
        <end position="450"/>
    </location>
</feature>
<dbReference type="EMBL" id="CR382139">
    <property type="protein sequence ID" value="CAG90614.2"/>
    <property type="molecule type" value="Genomic_DNA"/>
</dbReference>
<protein>
    <submittedName>
        <fullName evidence="4">DEHA2G13574p</fullName>
    </submittedName>
</protein>
<dbReference type="Proteomes" id="UP000000599">
    <property type="component" value="Chromosome G"/>
</dbReference>
<dbReference type="KEGG" id="dha:DEHA2G13574g"/>
<dbReference type="InterPro" id="IPR001138">
    <property type="entry name" value="Zn2Cys6_DnaBD"/>
</dbReference>
<dbReference type="Gene3D" id="4.10.240.10">
    <property type="entry name" value="Zn(2)-C6 fungal-type DNA-binding domain"/>
    <property type="match status" value="1"/>
</dbReference>
<reference evidence="4 5" key="1">
    <citation type="journal article" date="2004" name="Nature">
        <title>Genome evolution in yeasts.</title>
        <authorList>
            <consortium name="Genolevures"/>
            <person name="Dujon B."/>
            <person name="Sherman D."/>
            <person name="Fischer G."/>
            <person name="Durrens P."/>
            <person name="Casaregola S."/>
            <person name="Lafontaine I."/>
            <person name="de Montigny J."/>
            <person name="Marck C."/>
            <person name="Neuveglise C."/>
            <person name="Talla E."/>
            <person name="Goffard N."/>
            <person name="Frangeul L."/>
            <person name="Aigle M."/>
            <person name="Anthouard V."/>
            <person name="Babour A."/>
            <person name="Barbe V."/>
            <person name="Barnay S."/>
            <person name="Blanchin S."/>
            <person name="Beckerich J.M."/>
            <person name="Beyne E."/>
            <person name="Bleykasten C."/>
            <person name="Boisrame A."/>
            <person name="Boyer J."/>
            <person name="Cattolico L."/>
            <person name="Confanioleri F."/>
            <person name="de Daruvar A."/>
            <person name="Despons L."/>
            <person name="Fabre E."/>
            <person name="Fairhead C."/>
            <person name="Ferry-Dumazet H."/>
            <person name="Groppi A."/>
            <person name="Hantraye F."/>
            <person name="Hennequin C."/>
            <person name="Jauniaux N."/>
            <person name="Joyet P."/>
            <person name="Kachouri R."/>
            <person name="Kerrest A."/>
            <person name="Koszul R."/>
            <person name="Lemaire M."/>
            <person name="Lesur I."/>
            <person name="Ma L."/>
            <person name="Muller H."/>
            <person name="Nicaud J.M."/>
            <person name="Nikolski M."/>
            <person name="Oztas S."/>
            <person name="Ozier-Kalogeropoulos O."/>
            <person name="Pellenz S."/>
            <person name="Potier S."/>
            <person name="Richard G.F."/>
            <person name="Straub M.L."/>
            <person name="Suleau A."/>
            <person name="Swennene D."/>
            <person name="Tekaia F."/>
            <person name="Wesolowski-Louvel M."/>
            <person name="Westhof E."/>
            <person name="Wirth B."/>
            <person name="Zeniou-Meyer M."/>
            <person name="Zivanovic I."/>
            <person name="Bolotin-Fukuhara M."/>
            <person name="Thierry A."/>
            <person name="Bouchier C."/>
            <person name="Caudron B."/>
            <person name="Scarpelli C."/>
            <person name="Gaillardin C."/>
            <person name="Weissenbach J."/>
            <person name="Wincker P."/>
            <person name="Souciet J.L."/>
        </authorList>
    </citation>
    <scope>NUCLEOTIDE SEQUENCE [LARGE SCALE GENOMIC DNA]</scope>
    <source>
        <strain evidence="5">ATCC 36239 / CBS 767 / BCRC 21394 / JCM 1990 / NBRC 0083 / IGC 2968</strain>
    </source>
</reference>
<evidence type="ECO:0000313" key="5">
    <source>
        <dbReference type="Proteomes" id="UP000000599"/>
    </source>
</evidence>
<proteinExistence type="predicted"/>
<dbReference type="AlphaFoldDB" id="Q6BI43"/>
<evidence type="ECO:0000313" key="4">
    <source>
        <dbReference type="EMBL" id="CAG90614.2"/>
    </source>
</evidence>
<feature type="compositionally biased region" description="Polar residues" evidence="1">
    <location>
        <begin position="344"/>
        <end position="353"/>
    </location>
</feature>
<feature type="compositionally biased region" description="Low complexity" evidence="1">
    <location>
        <begin position="356"/>
        <end position="378"/>
    </location>
</feature>
<dbReference type="OMA" id="YYIYNQP"/>
<keyword evidence="2" id="KW-1133">Transmembrane helix</keyword>
<keyword evidence="2" id="KW-0472">Membrane</keyword>
<feature type="region of interest" description="Disordered" evidence="1">
    <location>
        <begin position="1"/>
        <end position="20"/>
    </location>
</feature>
<dbReference type="SUPFAM" id="SSF57701">
    <property type="entry name" value="Zn2/Cys6 DNA-binding domain"/>
    <property type="match status" value="1"/>
</dbReference>
<dbReference type="GeneID" id="2905042"/>
<dbReference type="GO" id="GO:0008270">
    <property type="term" value="F:zinc ion binding"/>
    <property type="evidence" value="ECO:0007669"/>
    <property type="project" value="InterPro"/>
</dbReference>
<evidence type="ECO:0000259" key="3">
    <source>
        <dbReference type="PROSITE" id="PS50048"/>
    </source>
</evidence>
<sequence>MSGSIVTTSDQDTSTPRRSVARRACLSCREKKIKCDGEDVSRMNNENASDQRMQHNSNVCTNCKFLGIECVFVRSMRGGRRKRKVDSEQENAKSIKTETNNENTTASTIKSSHTGSTYSERDSPPLPGIRSKYGPPSPSSFYSMPLGEPGVRAEKPRREYVGDGYGSHYAYDYRHYPPAPPHHFYPPAPPGPHMMGYPPPPPGAPPFFHHLGPPPGPPPPGPPPPGPPPPGPPPGPSYHPHYSKHYWNDHSTIPAPMMGHSHPHTHPHPHPHKHPHRHPHKHSHHKKHHHWHEYLTPPHMMGHPRPSHKKQHWSDYSKQPQMMGQHHPRSPSYRENGGKMKPESSMSSGSPITADSPGLSKPGSGRSSRSVSISNSGPTYQYASKEDSESRHPPYIIPRLEGTFTSGYSSSYNSNDSKNDTRLSDGSRSAYEASESIYSPNQRGIHGDEEDYEKPFSSYELMKYELPSWPSLNKLLDYYYKYNHSKHQLLSSKRELIKRISLNSDSSILHAIISTVCLIDDKFECETYWVERVFKYWDNLNDFGMLLSYSLISRNSLVQSDFSRLNDLNSKIWGLIRTNKYIDIVNEPKENLNSRQRYEKERLIRIIWNYWINHVVLVQFKQGFPRYQLSKEQENVKLNDEVHKHMSNLALPLSDEENLGMQGKRQYCEELKTIDLSKDELADSHAVILATRRLESTINKISSDELTEESGFSNELNNYVNDKVLTINQNNTVLIINSSYLLASFITKTNDCLHSSFFISDIMFSGISNHQPEANRLISLADDFSVRNIFNFDGLSKLIEDLSTFQWDCLTNLITSISDIMKLIELGSGTLPNEDSKYLVIIGVTATDRADNRPWWDNSELVTDSNDSWYKYPDFALYSACSLVSILVSLIILTKFVKFKKDDSKLKIELLNTNAERQLDLPANHQFIDEFNDDIMLQKLSGLISFIKFKLQSNNYKTELINETMEKFDQINLYIEETLGTISTK</sequence>
<feature type="domain" description="Zn(2)-C6 fungal-type" evidence="3">
    <location>
        <begin position="24"/>
        <end position="72"/>
    </location>
</feature>
<feature type="transmembrane region" description="Helical" evidence="2">
    <location>
        <begin position="875"/>
        <end position="897"/>
    </location>
</feature>
<keyword evidence="5" id="KW-1185">Reference proteome</keyword>
<dbReference type="PANTHER" id="PTHR47431:SF1">
    <property type="entry name" value="ZN(II)2CYS6 TRANSCRIPTION FACTOR (EUROFUNG)"/>
    <property type="match status" value="1"/>
</dbReference>
<dbReference type="PROSITE" id="PS50048">
    <property type="entry name" value="ZN2_CY6_FUNGAL_2"/>
    <property type="match status" value="1"/>
</dbReference>
<dbReference type="InterPro" id="IPR036864">
    <property type="entry name" value="Zn2-C6_fun-type_DNA-bd_sf"/>
</dbReference>
<feature type="compositionally biased region" description="Polar residues" evidence="1">
    <location>
        <begin position="1"/>
        <end position="17"/>
    </location>
</feature>
<dbReference type="PANTHER" id="PTHR47431">
    <property type="entry name" value="ZN(II)2CYS6 TRANSCRIPTION FACTOR (EUROFUNG)-RELATED"/>
    <property type="match status" value="1"/>
</dbReference>
<feature type="compositionally biased region" description="Basic and acidic residues" evidence="1">
    <location>
        <begin position="85"/>
        <end position="96"/>
    </location>
</feature>
<dbReference type="InParanoid" id="Q6BI43"/>
<feature type="compositionally biased region" description="Basic residues" evidence="1">
    <location>
        <begin position="261"/>
        <end position="291"/>
    </location>
</feature>
<dbReference type="OrthoDB" id="10067394at2759"/>
<evidence type="ECO:0000256" key="2">
    <source>
        <dbReference type="SAM" id="Phobius"/>
    </source>
</evidence>
<feature type="compositionally biased region" description="Polar residues" evidence="1">
    <location>
        <begin position="106"/>
        <end position="118"/>
    </location>
</feature>
<dbReference type="GO" id="GO:0000981">
    <property type="term" value="F:DNA-binding transcription factor activity, RNA polymerase II-specific"/>
    <property type="evidence" value="ECO:0007669"/>
    <property type="project" value="InterPro"/>
</dbReference>
<dbReference type="SMART" id="SM00066">
    <property type="entry name" value="GAL4"/>
    <property type="match status" value="1"/>
</dbReference>
<dbReference type="CDD" id="cd00067">
    <property type="entry name" value="GAL4"/>
    <property type="match status" value="1"/>
</dbReference>
<feature type="region of interest" description="Disordered" evidence="1">
    <location>
        <begin position="77"/>
        <end position="158"/>
    </location>
</feature>
<name>Q6BI43_DEBHA</name>
<keyword evidence="2" id="KW-0812">Transmembrane</keyword>
<organism evidence="4 5">
    <name type="scientific">Debaryomyces hansenii (strain ATCC 36239 / CBS 767 / BCRC 21394 / JCM 1990 / NBRC 0083 / IGC 2968)</name>
    <name type="common">Yeast</name>
    <name type="synonym">Torulaspora hansenii</name>
    <dbReference type="NCBI Taxonomy" id="284592"/>
    <lineage>
        <taxon>Eukaryota</taxon>
        <taxon>Fungi</taxon>
        <taxon>Dikarya</taxon>
        <taxon>Ascomycota</taxon>
        <taxon>Saccharomycotina</taxon>
        <taxon>Pichiomycetes</taxon>
        <taxon>Debaryomycetaceae</taxon>
        <taxon>Debaryomyces</taxon>
    </lineage>
</organism>
<evidence type="ECO:0000256" key="1">
    <source>
        <dbReference type="SAM" id="MobiDB-lite"/>
    </source>
</evidence>
<dbReference type="SUPFAM" id="SSF101447">
    <property type="entry name" value="Formin homology 2 domain (FH2 domain)"/>
    <property type="match status" value="1"/>
</dbReference>
<feature type="compositionally biased region" description="Pro residues" evidence="1">
    <location>
        <begin position="212"/>
        <end position="237"/>
    </location>
</feature>
<dbReference type="VEuPathDB" id="FungiDB:DEHA2G13574g"/>
<dbReference type="RefSeq" id="XP_462128.2">
    <property type="nucleotide sequence ID" value="XM_462128.1"/>
</dbReference>
<dbReference type="eggNOG" id="ENOG502S6GG">
    <property type="taxonomic scope" value="Eukaryota"/>
</dbReference>